<comment type="subcellular location">
    <subcellularLocation>
        <location evidence="1">Membrane</location>
        <topology evidence="1">Single-pass membrane protein</topology>
    </subcellularLocation>
</comment>
<dbReference type="GO" id="GO:0097347">
    <property type="term" value="C:TAM protein secretion complex"/>
    <property type="evidence" value="ECO:0007669"/>
    <property type="project" value="TreeGrafter"/>
</dbReference>
<sequence length="1458" mass="153414">MSVPEEPVVPKGKKRPHIAIRISKAMAWTILVVVVLIVALLGTGWWYTTTPDFQRRVGSEVVKVLEDATGGKVELRQMRFSLRHLAIEADGLIIHGTEGPSETPYIAIDKIDVRLKISSFLSHTAGVGLASHVGLSLLRVEHPQIHLIIDKDGKTNQPVPKHPSTSKEPLTDTLLDLKAGQVELVNGVALLNDRAIPFDLTARDLDAEVHYISSSDRYGATVDLKDLRTKMTTYPEAQSKLHVEAELGRDAAKLTKLELTTGKSTLVKANASLEHFAQPEWQAAVDGSLELKQIGILAGFNGLTGGVADLNLRGHNCTVAPAVAQKHLPFWRRRHPKAEQAPSSKVLPPDPDCKAGYLLVGEVKIHKAGYEDQDVRLHDIDGSAHLRITPADLLLTTLTGYLPGGGSAEGDLRITNWLGEVPSDTTSKSPTTVAAAKTANRTAAMVNAPPPVMGSVAIAKVQPAHAYLTATAKGIPLRTIMDVAAPKGYGDLGFDTTVSGPIKAEWSGPASALAASVQVDGDLKFAPSGSKRAGAASNIPVSGQAQAHYDGKSEVVRISRIQLLTPQSTLNASGVLGVNVGDPLTALQVNLSVRDLGEYDQLLQTLGLESNGKKGSAAIPLVLHGGLEFQGSASGAIADLDVKGHLQAQQVEVKLGTGETQQADVLVDSVIADAEFSPYSGLAVASSTITRGTAVLNVGGSVKPHKLVSKRRTSSYVWDDDTAVNAQVQLANAQMGDVLQIAGQQGKYPVTGTLNLHGNVNGTLGALNGSGNVALANGVAYGEAFQGVNADLTMQGKAIEGKNVVLKAHDMQVTGNGGYDMGSERFHAHLQGDNLLLSKLDTVKKSGVAADGTLTLVADANGTIEQPGLTAKLRLANVTVSGKAVGEVAADVHSEGKIMYLTAHATAIGTKIDATGQTQLTGDYPTQAKLNFAGLDVGKAVDMFSTTGLKATSNIDGTVTVNGPLKTPMKLEGNAALNNFSVKLQGIDLKAAEPIRVSLKSGVATLDQLHITGTDTDLHAGGTAQVFGATDPKGGALNLHATGSVSPALAHVVDREVQASGKVSFDVATVGQMKDPQLTGKIKFEHVNASMESIPNGLTDMNGTLAFNEDRLQVESLTATTGGGKVTIGGFFSYRDGLFADLTLGADTVRVRYNGLSATANASLKLQGGPDSLRLGGNMLITRFGVGANVDFAAFAGSGGVAAPPDPNSIMDKIVLDVHVTSSPQLDFQNSYAKLAGTVDLTVRGTIASPTVLGRIQVTDGSATFAGTTYQLQRGDIYFSNPVRIDPVIDIDATARVESYDITVGLHGTSTNLKPTYRSEPPLSEADVFNLLALGRTQEEAQIYQEKQVQAGTDPTTSALLGGALNATVSNRVSKLFGVGSVKIDPAFVGTLGNSSARITVEQQLTQQLTLTYAQNVNQTAQQLIQVQYQLNRNMSIVATRDETGVFSVVYKIRKRYR</sequence>
<dbReference type="PANTHER" id="PTHR36985:SF1">
    <property type="entry name" value="TRANSLOCATION AND ASSEMBLY MODULE SUBUNIT TAMB"/>
    <property type="match status" value="1"/>
</dbReference>
<keyword evidence="3 5" id="KW-1133">Transmembrane helix</keyword>
<dbReference type="RefSeq" id="WP_184213435.1">
    <property type="nucleotide sequence ID" value="NZ_JACHIP010000001.1"/>
</dbReference>
<comment type="caution">
    <text evidence="7">The sequence shown here is derived from an EMBL/GenBank/DDBJ whole genome shotgun (WGS) entry which is preliminary data.</text>
</comment>
<evidence type="ECO:0000256" key="5">
    <source>
        <dbReference type="SAM" id="Phobius"/>
    </source>
</evidence>
<protein>
    <submittedName>
        <fullName evidence="7">Translocation and assembly module TamB</fullName>
    </submittedName>
</protein>
<keyword evidence="4 5" id="KW-0472">Membrane</keyword>
<reference evidence="7 8" key="1">
    <citation type="submission" date="2020-08" db="EMBL/GenBank/DDBJ databases">
        <title>Genomic Encyclopedia of Type Strains, Phase IV (KMG-V): Genome sequencing to study the core and pangenomes of soil and plant-associated prokaryotes.</title>
        <authorList>
            <person name="Whitman W."/>
        </authorList>
    </citation>
    <scope>NUCLEOTIDE SEQUENCE [LARGE SCALE GENOMIC DNA]</scope>
    <source>
        <strain evidence="7 8">M8UP14</strain>
    </source>
</reference>
<organism evidence="7 8">
    <name type="scientific">Granulicella aggregans</name>
    <dbReference type="NCBI Taxonomy" id="474949"/>
    <lineage>
        <taxon>Bacteria</taxon>
        <taxon>Pseudomonadati</taxon>
        <taxon>Acidobacteriota</taxon>
        <taxon>Terriglobia</taxon>
        <taxon>Terriglobales</taxon>
        <taxon>Acidobacteriaceae</taxon>
        <taxon>Granulicella</taxon>
    </lineage>
</organism>
<dbReference type="PANTHER" id="PTHR36985">
    <property type="entry name" value="TRANSLOCATION AND ASSEMBLY MODULE SUBUNIT TAMB"/>
    <property type="match status" value="1"/>
</dbReference>
<dbReference type="Proteomes" id="UP000540989">
    <property type="component" value="Unassembled WGS sequence"/>
</dbReference>
<dbReference type="GO" id="GO:0005886">
    <property type="term" value="C:plasma membrane"/>
    <property type="evidence" value="ECO:0007669"/>
    <property type="project" value="InterPro"/>
</dbReference>
<evidence type="ECO:0000256" key="3">
    <source>
        <dbReference type="ARBA" id="ARBA00022989"/>
    </source>
</evidence>
<evidence type="ECO:0000259" key="6">
    <source>
        <dbReference type="Pfam" id="PF04357"/>
    </source>
</evidence>
<keyword evidence="8" id="KW-1185">Reference proteome</keyword>
<dbReference type="Pfam" id="PF04357">
    <property type="entry name" value="TamB"/>
    <property type="match status" value="2"/>
</dbReference>
<evidence type="ECO:0000313" key="8">
    <source>
        <dbReference type="Proteomes" id="UP000540989"/>
    </source>
</evidence>
<evidence type="ECO:0000256" key="4">
    <source>
        <dbReference type="ARBA" id="ARBA00023136"/>
    </source>
</evidence>
<dbReference type="EMBL" id="JACHIP010000001">
    <property type="protein sequence ID" value="MBB5055669.1"/>
    <property type="molecule type" value="Genomic_DNA"/>
</dbReference>
<gene>
    <name evidence="7" type="ORF">HDF16_000338</name>
</gene>
<feature type="transmembrane region" description="Helical" evidence="5">
    <location>
        <begin position="25"/>
        <end position="47"/>
    </location>
</feature>
<name>A0A7W8E204_9BACT</name>
<evidence type="ECO:0000256" key="2">
    <source>
        <dbReference type="ARBA" id="ARBA00022692"/>
    </source>
</evidence>
<accession>A0A7W8E204</accession>
<feature type="domain" description="Translocation and assembly module TamB C-terminal" evidence="6">
    <location>
        <begin position="1211"/>
        <end position="1454"/>
    </location>
</feature>
<evidence type="ECO:0000256" key="1">
    <source>
        <dbReference type="ARBA" id="ARBA00004167"/>
    </source>
</evidence>
<dbReference type="GO" id="GO:0009306">
    <property type="term" value="P:protein secretion"/>
    <property type="evidence" value="ECO:0007669"/>
    <property type="project" value="InterPro"/>
</dbReference>
<proteinExistence type="predicted"/>
<feature type="domain" description="Translocation and assembly module TamB C-terminal" evidence="6">
    <location>
        <begin position="1020"/>
        <end position="1183"/>
    </location>
</feature>
<dbReference type="InterPro" id="IPR007452">
    <property type="entry name" value="TamB_C"/>
</dbReference>
<keyword evidence="2 5" id="KW-0812">Transmembrane</keyword>
<evidence type="ECO:0000313" key="7">
    <source>
        <dbReference type="EMBL" id="MBB5055669.1"/>
    </source>
</evidence>